<dbReference type="InterPro" id="IPR003961">
    <property type="entry name" value="FN3_dom"/>
</dbReference>
<evidence type="ECO:0000313" key="4">
    <source>
        <dbReference type="Proteomes" id="UP000182344"/>
    </source>
</evidence>
<sequence length="348" mass="38216">MKKISKVCNLIFGICLEIVFCNLLFAIPAFAGNNLTFTCDDSNCTKSSNLPLFSEQNIYPSYTVSQATTIINNRSTNCNLNFKLKNQLTEDILSSVLTVSSVGDSTVWYSGVLSNLFDNQNHTLGSIASNSSKIINWTANFSQDAGNEYQNISNLFDIDFNFTCDDSPSTPPTTNITHDAPSCNDPTPNFSPQNFSAISNQNSVTLNWTKPVGNFTYYLIAFGDNINADKYGNPNIGGPDTTSYTVNGLSSDIPYYFKIRTGNGCAPGPFSGVVSVTPRGQVLANPIIPSGFQPGVLGNETTTPNTSETPSILGQENTNNNYFWYLIYTLIFLILILICFLLYQHFIY</sequence>
<name>A0A1J5I975_9BACT</name>
<evidence type="ECO:0000259" key="2">
    <source>
        <dbReference type="PROSITE" id="PS50853"/>
    </source>
</evidence>
<dbReference type="InterPro" id="IPR013783">
    <property type="entry name" value="Ig-like_fold"/>
</dbReference>
<dbReference type="STRING" id="1805376.AUK05_00365"/>
<evidence type="ECO:0000256" key="1">
    <source>
        <dbReference type="SAM" id="Phobius"/>
    </source>
</evidence>
<dbReference type="EMBL" id="MNZO01000006">
    <property type="protein sequence ID" value="OIP87784.1"/>
    <property type="molecule type" value="Genomic_DNA"/>
</dbReference>
<feature type="transmembrane region" description="Helical" evidence="1">
    <location>
        <begin position="322"/>
        <end position="343"/>
    </location>
</feature>
<dbReference type="Pfam" id="PF00041">
    <property type="entry name" value="fn3"/>
    <property type="match status" value="1"/>
</dbReference>
<reference evidence="3 4" key="1">
    <citation type="journal article" date="2016" name="Environ. Microbiol.">
        <title>Genomic resolution of a cold subsurface aquifer community provides metabolic insights for novel microbes adapted to high CO concentrations.</title>
        <authorList>
            <person name="Probst A.J."/>
            <person name="Castelle C.J."/>
            <person name="Singh A."/>
            <person name="Brown C.T."/>
            <person name="Anantharaman K."/>
            <person name="Sharon I."/>
            <person name="Hug L.A."/>
            <person name="Burstein D."/>
            <person name="Emerson J.B."/>
            <person name="Thomas B.C."/>
            <person name="Banfield J.F."/>
        </authorList>
    </citation>
    <scope>NUCLEOTIDE SEQUENCE [LARGE SCALE GENOMIC DNA]</scope>
    <source>
        <strain evidence="3">CG2_30_35_20</strain>
    </source>
</reference>
<evidence type="ECO:0000313" key="3">
    <source>
        <dbReference type="EMBL" id="OIP87784.1"/>
    </source>
</evidence>
<comment type="caution">
    <text evidence="3">The sequence shown here is derived from an EMBL/GenBank/DDBJ whole genome shotgun (WGS) entry which is preliminary data.</text>
</comment>
<dbReference type="InterPro" id="IPR036116">
    <property type="entry name" value="FN3_sf"/>
</dbReference>
<dbReference type="AlphaFoldDB" id="A0A1J5I975"/>
<dbReference type="PROSITE" id="PS50853">
    <property type="entry name" value="FN3"/>
    <property type="match status" value="1"/>
</dbReference>
<feature type="domain" description="Fibronectin type-III" evidence="2">
    <location>
        <begin position="188"/>
        <end position="281"/>
    </location>
</feature>
<accession>A0A1J5I975</accession>
<dbReference type="CDD" id="cd00063">
    <property type="entry name" value="FN3"/>
    <property type="match status" value="1"/>
</dbReference>
<gene>
    <name evidence="3" type="ORF">AUK05_00365</name>
</gene>
<organism evidence="3 4">
    <name type="scientific">Candidatus Shapirobacteria bacterium CG2_30_35_20</name>
    <dbReference type="NCBI Taxonomy" id="1805376"/>
    <lineage>
        <taxon>Bacteria</taxon>
        <taxon>Candidatus Shapironibacteriota</taxon>
    </lineage>
</organism>
<keyword evidence="1" id="KW-0472">Membrane</keyword>
<keyword evidence="1" id="KW-1133">Transmembrane helix</keyword>
<proteinExistence type="predicted"/>
<keyword evidence="1" id="KW-0812">Transmembrane</keyword>
<feature type="transmembrane region" description="Helical" evidence="1">
    <location>
        <begin position="7"/>
        <end position="31"/>
    </location>
</feature>
<protein>
    <recommendedName>
        <fullName evidence="2">Fibronectin type-III domain-containing protein</fullName>
    </recommendedName>
</protein>
<dbReference type="Proteomes" id="UP000182344">
    <property type="component" value="Unassembled WGS sequence"/>
</dbReference>
<dbReference type="SUPFAM" id="SSF49265">
    <property type="entry name" value="Fibronectin type III"/>
    <property type="match status" value="1"/>
</dbReference>
<dbReference type="SMART" id="SM00060">
    <property type="entry name" value="FN3"/>
    <property type="match status" value="1"/>
</dbReference>
<dbReference type="Gene3D" id="2.60.40.10">
    <property type="entry name" value="Immunoglobulins"/>
    <property type="match status" value="1"/>
</dbReference>